<organism evidence="2 3">
    <name type="scientific">Cirrhinus mrigala</name>
    <name type="common">Mrigala</name>
    <dbReference type="NCBI Taxonomy" id="683832"/>
    <lineage>
        <taxon>Eukaryota</taxon>
        <taxon>Metazoa</taxon>
        <taxon>Chordata</taxon>
        <taxon>Craniata</taxon>
        <taxon>Vertebrata</taxon>
        <taxon>Euteleostomi</taxon>
        <taxon>Actinopterygii</taxon>
        <taxon>Neopterygii</taxon>
        <taxon>Teleostei</taxon>
        <taxon>Ostariophysi</taxon>
        <taxon>Cypriniformes</taxon>
        <taxon>Cyprinidae</taxon>
        <taxon>Labeoninae</taxon>
        <taxon>Labeonini</taxon>
        <taxon>Cirrhinus</taxon>
    </lineage>
</organism>
<feature type="region of interest" description="Disordered" evidence="1">
    <location>
        <begin position="64"/>
        <end position="150"/>
    </location>
</feature>
<keyword evidence="3" id="KW-1185">Reference proteome</keyword>
<protein>
    <submittedName>
        <fullName evidence="2">Uncharacterized protein</fullName>
    </submittedName>
</protein>
<dbReference type="EMBL" id="JAMKFB020000021">
    <property type="protein sequence ID" value="KAL0163032.1"/>
    <property type="molecule type" value="Genomic_DNA"/>
</dbReference>
<dbReference type="AlphaFoldDB" id="A0ABD0NNW3"/>
<dbReference type="Proteomes" id="UP001529510">
    <property type="component" value="Unassembled WGS sequence"/>
</dbReference>
<proteinExistence type="predicted"/>
<name>A0ABD0NNW3_CIRMR</name>
<accession>A0ABD0NNW3</accession>
<sequence length="219" mass="22848">TIHPQRWKGSSDITHATAMAAMSKATACLPGPADPHRQENPMTQTGLNSLHTCRVAGFNTAKGTSVVHTSGTSTPCRGRRQLPQTPLTPRPAVAYKTANSSPVQLNTAQSTGPCPTRLSRGLGSIHRQSPVPVTRIGSDPNLGPLQQDSNLSEADDFHDALSTTAASIVHTSSGAAPTSTLLSRSQSGVPNGYHYSLGVNAAPGSSRASGSYQETERDD</sequence>
<feature type="region of interest" description="Disordered" evidence="1">
    <location>
        <begin position="172"/>
        <end position="219"/>
    </location>
</feature>
<feature type="compositionally biased region" description="Polar residues" evidence="1">
    <location>
        <begin position="172"/>
        <end position="189"/>
    </location>
</feature>
<evidence type="ECO:0000313" key="2">
    <source>
        <dbReference type="EMBL" id="KAL0163032.1"/>
    </source>
</evidence>
<evidence type="ECO:0000256" key="1">
    <source>
        <dbReference type="SAM" id="MobiDB-lite"/>
    </source>
</evidence>
<feature type="non-terminal residue" evidence="2">
    <location>
        <position position="219"/>
    </location>
</feature>
<evidence type="ECO:0000313" key="3">
    <source>
        <dbReference type="Proteomes" id="UP001529510"/>
    </source>
</evidence>
<feature type="compositionally biased region" description="Polar residues" evidence="1">
    <location>
        <begin position="97"/>
        <end position="113"/>
    </location>
</feature>
<comment type="caution">
    <text evidence="2">The sequence shown here is derived from an EMBL/GenBank/DDBJ whole genome shotgun (WGS) entry which is preliminary data.</text>
</comment>
<feature type="non-terminal residue" evidence="2">
    <location>
        <position position="1"/>
    </location>
</feature>
<reference evidence="2 3" key="1">
    <citation type="submission" date="2024-05" db="EMBL/GenBank/DDBJ databases">
        <title>Genome sequencing and assembly of Indian major carp, Cirrhinus mrigala (Hamilton, 1822).</title>
        <authorList>
            <person name="Mohindra V."/>
            <person name="Chowdhury L.M."/>
            <person name="Lal K."/>
            <person name="Jena J.K."/>
        </authorList>
    </citation>
    <scope>NUCLEOTIDE SEQUENCE [LARGE SCALE GENOMIC DNA]</scope>
    <source>
        <strain evidence="2">CM1030</strain>
        <tissue evidence="2">Blood</tissue>
    </source>
</reference>
<gene>
    <name evidence="2" type="ORF">M9458_042428</name>
</gene>
<feature type="compositionally biased region" description="Low complexity" evidence="1">
    <location>
        <begin position="64"/>
        <end position="74"/>
    </location>
</feature>